<evidence type="ECO:0000256" key="5">
    <source>
        <dbReference type="ARBA" id="ARBA00022989"/>
    </source>
</evidence>
<dbReference type="EMBL" id="JAHLQJ010000004">
    <property type="protein sequence ID" value="MBU5671271.1"/>
    <property type="molecule type" value="Genomic_DNA"/>
</dbReference>
<dbReference type="PANTHER" id="PTHR43386">
    <property type="entry name" value="OLIGOPEPTIDE TRANSPORT SYSTEM PERMEASE PROTEIN APPC"/>
    <property type="match status" value="1"/>
</dbReference>
<dbReference type="InterPro" id="IPR035906">
    <property type="entry name" value="MetI-like_sf"/>
</dbReference>
<protein>
    <submittedName>
        <fullName evidence="9">ABC transporter permease</fullName>
    </submittedName>
</protein>
<dbReference type="InterPro" id="IPR025966">
    <property type="entry name" value="OppC_N"/>
</dbReference>
<keyword evidence="2 7" id="KW-0813">Transport</keyword>
<evidence type="ECO:0000259" key="8">
    <source>
        <dbReference type="PROSITE" id="PS50928"/>
    </source>
</evidence>
<feature type="transmembrane region" description="Helical" evidence="7">
    <location>
        <begin position="241"/>
        <end position="262"/>
    </location>
</feature>
<feature type="domain" description="ABC transmembrane type-1" evidence="8">
    <location>
        <begin position="78"/>
        <end position="263"/>
    </location>
</feature>
<keyword evidence="6 7" id="KW-0472">Membrane</keyword>
<comment type="caution">
    <text evidence="9">The sequence shown here is derived from an EMBL/GenBank/DDBJ whole genome shotgun (WGS) entry which is preliminary data.</text>
</comment>
<gene>
    <name evidence="9" type="ORF">KQJ23_05420</name>
</gene>
<evidence type="ECO:0000256" key="1">
    <source>
        <dbReference type="ARBA" id="ARBA00004651"/>
    </source>
</evidence>
<dbReference type="SUPFAM" id="SSF161098">
    <property type="entry name" value="MetI-like"/>
    <property type="match status" value="1"/>
</dbReference>
<keyword evidence="4 7" id="KW-0812">Transmembrane</keyword>
<dbReference type="Pfam" id="PF00528">
    <property type="entry name" value="BPD_transp_1"/>
    <property type="match status" value="1"/>
</dbReference>
<feature type="transmembrane region" description="Helical" evidence="7">
    <location>
        <begin position="78"/>
        <end position="110"/>
    </location>
</feature>
<feature type="transmembrane region" description="Helical" evidence="7">
    <location>
        <begin position="122"/>
        <end position="149"/>
    </location>
</feature>
<sequence length="277" mass="29461">MTGLDKQKKMKTGLILSLALVGSILLLALFGSHLAPHDPYKTNLALAQLSPSWEHPFGTDHLGRCVFSRILSGASVSIFSALVVVLVAAAFGTAIGVISGYVGGIVDALLMRITTIFQAFPYFLLAVAVAGTLGIGLMNGMISLAVVFWTSYARLGRSLVLGIKNENYIKASRLCGAGNHHIVLKYMLPNIGSPILITGVLDISAVILSMAGLSFLGLGAQRPTAEWGAMMSEARNYLQTAPWVVIFTGFALFVVVVCFNYLGDTLRGLLDRKATGK</sequence>
<dbReference type="InterPro" id="IPR050366">
    <property type="entry name" value="BP-dependent_transpt_permease"/>
</dbReference>
<feature type="transmembrane region" description="Helical" evidence="7">
    <location>
        <begin position="195"/>
        <end position="220"/>
    </location>
</feature>
<dbReference type="PROSITE" id="PS50928">
    <property type="entry name" value="ABC_TM1"/>
    <property type="match status" value="1"/>
</dbReference>
<dbReference type="Pfam" id="PF12911">
    <property type="entry name" value="OppC_N"/>
    <property type="match status" value="1"/>
</dbReference>
<keyword evidence="5 7" id="KW-1133">Transmembrane helix</keyword>
<dbReference type="Proteomes" id="UP000743001">
    <property type="component" value="Unassembled WGS sequence"/>
</dbReference>
<evidence type="ECO:0000256" key="7">
    <source>
        <dbReference type="RuleBase" id="RU363032"/>
    </source>
</evidence>
<dbReference type="Gene3D" id="1.10.3720.10">
    <property type="entry name" value="MetI-like"/>
    <property type="match status" value="1"/>
</dbReference>
<keyword evidence="10" id="KW-1185">Reference proteome</keyword>
<organism evidence="9 10">
    <name type="scientific">Paenibacillus brevis</name>
    <dbReference type="NCBI Taxonomy" id="2841508"/>
    <lineage>
        <taxon>Bacteria</taxon>
        <taxon>Bacillati</taxon>
        <taxon>Bacillota</taxon>
        <taxon>Bacilli</taxon>
        <taxon>Bacillales</taxon>
        <taxon>Paenibacillaceae</taxon>
        <taxon>Paenibacillus</taxon>
    </lineage>
</organism>
<comment type="subcellular location">
    <subcellularLocation>
        <location evidence="1 7">Cell membrane</location>
        <topology evidence="1 7">Multi-pass membrane protein</topology>
    </subcellularLocation>
</comment>
<dbReference type="PANTHER" id="PTHR43386:SF1">
    <property type="entry name" value="D,D-DIPEPTIDE TRANSPORT SYSTEM PERMEASE PROTEIN DDPC-RELATED"/>
    <property type="match status" value="1"/>
</dbReference>
<dbReference type="CDD" id="cd06261">
    <property type="entry name" value="TM_PBP2"/>
    <property type="match status" value="1"/>
</dbReference>
<name>A0ABS6FM71_9BACL</name>
<accession>A0ABS6FM71</accession>
<evidence type="ECO:0000256" key="4">
    <source>
        <dbReference type="ARBA" id="ARBA00022692"/>
    </source>
</evidence>
<dbReference type="InterPro" id="IPR000515">
    <property type="entry name" value="MetI-like"/>
</dbReference>
<feature type="transmembrane region" description="Helical" evidence="7">
    <location>
        <begin position="12"/>
        <end position="35"/>
    </location>
</feature>
<reference evidence="9 10" key="1">
    <citation type="submission" date="2021-06" db="EMBL/GenBank/DDBJ databases">
        <authorList>
            <person name="Sun Q."/>
            <person name="Li D."/>
        </authorList>
    </citation>
    <scope>NUCLEOTIDE SEQUENCE [LARGE SCALE GENOMIC DNA]</scope>
    <source>
        <strain evidence="9 10">MSJ-6</strain>
    </source>
</reference>
<keyword evidence="3" id="KW-1003">Cell membrane</keyword>
<evidence type="ECO:0000256" key="3">
    <source>
        <dbReference type="ARBA" id="ARBA00022475"/>
    </source>
</evidence>
<evidence type="ECO:0000256" key="2">
    <source>
        <dbReference type="ARBA" id="ARBA00022448"/>
    </source>
</evidence>
<comment type="similarity">
    <text evidence="7">Belongs to the binding-protein-dependent transport system permease family.</text>
</comment>
<evidence type="ECO:0000313" key="10">
    <source>
        <dbReference type="Proteomes" id="UP000743001"/>
    </source>
</evidence>
<evidence type="ECO:0000313" key="9">
    <source>
        <dbReference type="EMBL" id="MBU5671271.1"/>
    </source>
</evidence>
<proteinExistence type="inferred from homology"/>
<evidence type="ECO:0000256" key="6">
    <source>
        <dbReference type="ARBA" id="ARBA00023136"/>
    </source>
</evidence>